<feature type="domain" description="DUF2341" evidence="3">
    <location>
        <begin position="74"/>
        <end position="146"/>
    </location>
</feature>
<dbReference type="Gene3D" id="2.115.10.20">
    <property type="entry name" value="Glycosyl hydrolase domain, family 43"/>
    <property type="match status" value="2"/>
</dbReference>
<evidence type="ECO:0000256" key="1">
    <source>
        <dbReference type="SAM" id="Phobius"/>
    </source>
</evidence>
<dbReference type="AlphaFoldDB" id="A0A2M8QC79"/>
<evidence type="ECO:0000259" key="3">
    <source>
        <dbReference type="Pfam" id="PF10102"/>
    </source>
</evidence>
<keyword evidence="1" id="KW-0812">Transmembrane</keyword>
<dbReference type="SUPFAM" id="SSF75005">
    <property type="entry name" value="Arabinanase/levansucrase/invertase"/>
    <property type="match status" value="1"/>
</dbReference>
<dbReference type="Proteomes" id="UP000230790">
    <property type="component" value="Unassembled WGS sequence"/>
</dbReference>
<dbReference type="EMBL" id="PGTN01000051">
    <property type="protein sequence ID" value="PJF47392.1"/>
    <property type="molecule type" value="Genomic_DNA"/>
</dbReference>
<reference evidence="4 5" key="1">
    <citation type="submission" date="2017-11" db="EMBL/GenBank/DDBJ databases">
        <title>Evolution of Phototrophy in the Chloroflexi Phylum Driven by Horizontal Gene Transfer.</title>
        <authorList>
            <person name="Ward L.M."/>
            <person name="Hemp J."/>
            <person name="Shih P.M."/>
            <person name="Mcglynn S.E."/>
            <person name="Fischer W."/>
        </authorList>
    </citation>
    <scope>NUCLEOTIDE SEQUENCE [LARGE SCALE GENOMIC DNA]</scope>
    <source>
        <strain evidence="4">JP3_7</strain>
    </source>
</reference>
<keyword evidence="1" id="KW-1133">Transmembrane helix</keyword>
<dbReference type="Pfam" id="PF10102">
    <property type="entry name" value="DUF2341"/>
    <property type="match status" value="1"/>
</dbReference>
<protein>
    <recommendedName>
        <fullName evidence="3">DUF2341 domain-containing protein</fullName>
    </recommendedName>
</protein>
<accession>A0A2M8QC79</accession>
<gene>
    <name evidence="4" type="ORF">CUN48_08855</name>
</gene>
<comment type="caution">
    <text evidence="4">The sequence shown here is derived from an EMBL/GenBank/DDBJ whole genome shotgun (WGS) entry which is preliminary data.</text>
</comment>
<feature type="chain" id="PRO_5014786332" description="DUF2341 domain-containing protein" evidence="2">
    <location>
        <begin position="21"/>
        <end position="659"/>
    </location>
</feature>
<feature type="transmembrane region" description="Helical" evidence="1">
    <location>
        <begin position="635"/>
        <end position="653"/>
    </location>
</feature>
<organism evidence="4 5">
    <name type="scientific">Candidatus Thermofonsia Clade 3 bacterium</name>
    <dbReference type="NCBI Taxonomy" id="2364212"/>
    <lineage>
        <taxon>Bacteria</taxon>
        <taxon>Bacillati</taxon>
        <taxon>Chloroflexota</taxon>
        <taxon>Candidatus Thermofontia</taxon>
        <taxon>Candidatus Thermofonsia Clade 3</taxon>
    </lineage>
</organism>
<proteinExistence type="predicted"/>
<dbReference type="InterPro" id="IPR018765">
    <property type="entry name" value="DUF2341"/>
</dbReference>
<dbReference type="InterPro" id="IPR023296">
    <property type="entry name" value="Glyco_hydro_beta-prop_sf"/>
</dbReference>
<sequence length="659" mass="73203">MSRANFALLIALVGVLFAWAAAPPPSSQPAPPPAEWRYRRSITLTNVGPTDLRDFQARLVLHAQNFDFDLARPDGGDLRFADEDGRRYLPHWVEHYDAVARQAVVWIKTPHIPSAGRRRIYLYYGSATADDLSSGGRTFEMFDDFGRPGLGYYIFGPPTTVMTRTAAWETEAPHTLSVVELNRDGYRYWGYYGLADCGGIGLARSNDLVRWVKWPEPLLNRDGERWPSVQKVGDRLYMIYDRDHCGVSHLVMRTSADGVHFDSMYRVVVPQEVGIRNQNPALFRDPQTGMFYLYWFRGGSEAGFWQIKMRRAWSVEGLINPTSERVLLDVPYELAAPNMMFHNGAYFLSTEVNENAWKTKIYVGPSPAGPFTPLPDAPQLSDNQACLFQHIFAATLHAYICKDTGAGWVLNHRSADLSAGRSARRQLDPGVWTALGGVWVPIEIDAAVDARVALGASGEGLLMTALPGGDYVFEARGRLQDPAGKWGLAVRVQDEDNQYRVEVERSADGDALARVYRVVNGAREVELAGASNVGRDPLDWLKLSVAIRGNEMRVRLNDGHEFAAADPQARFASGRSGLWVAGSAQFDDVVWRKVAVPDPEAVIGPREQNDASLSNWLGRDQAVLRAADAASHQRHTWLAASLMLIALGLVALGSRHSRR</sequence>
<evidence type="ECO:0000313" key="5">
    <source>
        <dbReference type="Proteomes" id="UP000230790"/>
    </source>
</evidence>
<feature type="signal peptide" evidence="2">
    <location>
        <begin position="1"/>
        <end position="20"/>
    </location>
</feature>
<dbReference type="Gene3D" id="2.60.120.560">
    <property type="entry name" value="Exo-inulinase, domain 1"/>
    <property type="match status" value="1"/>
</dbReference>
<evidence type="ECO:0000256" key="2">
    <source>
        <dbReference type="SAM" id="SignalP"/>
    </source>
</evidence>
<keyword evidence="2" id="KW-0732">Signal</keyword>
<keyword evidence="1" id="KW-0472">Membrane</keyword>
<name>A0A2M8QC79_9CHLR</name>
<evidence type="ECO:0000313" key="4">
    <source>
        <dbReference type="EMBL" id="PJF47392.1"/>
    </source>
</evidence>